<proteinExistence type="inferred from homology"/>
<evidence type="ECO:0000256" key="2">
    <source>
        <dbReference type="ARBA" id="ARBA00007634"/>
    </source>
</evidence>
<dbReference type="InterPro" id="IPR002583">
    <property type="entry name" value="Ribosomal_bS20"/>
</dbReference>
<gene>
    <name evidence="8" type="primary">rpsT</name>
    <name evidence="10" type="ORF">A9Q02_16640</name>
</gene>
<evidence type="ECO:0000256" key="3">
    <source>
        <dbReference type="ARBA" id="ARBA00022730"/>
    </source>
</evidence>
<dbReference type="AlphaFoldDB" id="A0A2H3KL36"/>
<protein>
    <recommendedName>
        <fullName evidence="7 8">Small ribosomal subunit protein bS20</fullName>
    </recommendedName>
</protein>
<keyword evidence="3 8" id="KW-0699">rRNA-binding</keyword>
<dbReference type="PANTHER" id="PTHR33398">
    <property type="entry name" value="30S RIBOSOMAL PROTEIN S20"/>
    <property type="match status" value="1"/>
</dbReference>
<evidence type="ECO:0000256" key="7">
    <source>
        <dbReference type="ARBA" id="ARBA00035136"/>
    </source>
</evidence>
<accession>A0A2H3KL36</accession>
<dbReference type="Proteomes" id="UP000220922">
    <property type="component" value="Unassembled WGS sequence"/>
</dbReference>
<dbReference type="GO" id="GO:0015935">
    <property type="term" value="C:small ribosomal subunit"/>
    <property type="evidence" value="ECO:0007669"/>
    <property type="project" value="TreeGrafter"/>
</dbReference>
<dbReference type="OrthoDB" id="9808392at2"/>
<evidence type="ECO:0000256" key="8">
    <source>
        <dbReference type="HAMAP-Rule" id="MF_00500"/>
    </source>
</evidence>
<dbReference type="GO" id="GO:0005829">
    <property type="term" value="C:cytosol"/>
    <property type="evidence" value="ECO:0007669"/>
    <property type="project" value="TreeGrafter"/>
</dbReference>
<evidence type="ECO:0000256" key="9">
    <source>
        <dbReference type="SAM" id="MobiDB-lite"/>
    </source>
</evidence>
<reference evidence="10 11" key="1">
    <citation type="submission" date="2016-05" db="EMBL/GenBank/DDBJ databases">
        <authorList>
            <person name="Lavstsen T."/>
            <person name="Jespersen J.S."/>
        </authorList>
    </citation>
    <scope>NUCLEOTIDE SEQUENCE [LARGE SCALE GENOMIC DNA]</scope>
    <source>
        <strain evidence="10 11">B7-9</strain>
    </source>
</reference>
<dbReference type="Pfam" id="PF01649">
    <property type="entry name" value="Ribosomal_S20p"/>
    <property type="match status" value="1"/>
</dbReference>
<keyword evidence="4 8" id="KW-0694">RNA-binding</keyword>
<evidence type="ECO:0000256" key="6">
    <source>
        <dbReference type="ARBA" id="ARBA00023274"/>
    </source>
</evidence>
<dbReference type="SUPFAM" id="SSF46992">
    <property type="entry name" value="Ribosomal protein S20"/>
    <property type="match status" value="1"/>
</dbReference>
<organism evidence="10 11">
    <name type="scientific">Candidatus Chloroploca asiatica</name>
    <dbReference type="NCBI Taxonomy" id="1506545"/>
    <lineage>
        <taxon>Bacteria</taxon>
        <taxon>Bacillati</taxon>
        <taxon>Chloroflexota</taxon>
        <taxon>Chloroflexia</taxon>
        <taxon>Chloroflexales</taxon>
        <taxon>Chloroflexineae</taxon>
        <taxon>Oscillochloridaceae</taxon>
        <taxon>Candidatus Chloroploca</taxon>
    </lineage>
</organism>
<dbReference type="PANTHER" id="PTHR33398:SF1">
    <property type="entry name" value="SMALL RIBOSOMAL SUBUNIT PROTEIN BS20C"/>
    <property type="match status" value="1"/>
</dbReference>
<evidence type="ECO:0000313" key="10">
    <source>
        <dbReference type="EMBL" id="PDV97967.1"/>
    </source>
</evidence>
<evidence type="ECO:0000256" key="5">
    <source>
        <dbReference type="ARBA" id="ARBA00022980"/>
    </source>
</evidence>
<name>A0A2H3KL36_9CHLR</name>
<keyword evidence="6 8" id="KW-0687">Ribonucleoprotein</keyword>
<comment type="similarity">
    <text evidence="2 8">Belongs to the bacterial ribosomal protein bS20 family.</text>
</comment>
<dbReference type="RefSeq" id="WP_097653947.1">
    <property type="nucleotide sequence ID" value="NZ_LYXE01000116.1"/>
</dbReference>
<dbReference type="Gene3D" id="1.20.58.110">
    <property type="entry name" value="Ribosomal protein S20"/>
    <property type="match status" value="1"/>
</dbReference>
<feature type="compositionally biased region" description="Basic residues" evidence="9">
    <location>
        <begin position="7"/>
        <end position="19"/>
    </location>
</feature>
<feature type="region of interest" description="Disordered" evidence="9">
    <location>
        <begin position="1"/>
        <end position="21"/>
    </location>
</feature>
<dbReference type="GO" id="GO:0070181">
    <property type="term" value="F:small ribosomal subunit rRNA binding"/>
    <property type="evidence" value="ECO:0007669"/>
    <property type="project" value="TreeGrafter"/>
</dbReference>
<comment type="function">
    <text evidence="1 8">Binds directly to 16S ribosomal RNA.</text>
</comment>
<dbReference type="EMBL" id="LYXE01000116">
    <property type="protein sequence ID" value="PDV97967.1"/>
    <property type="molecule type" value="Genomic_DNA"/>
</dbReference>
<keyword evidence="5 8" id="KW-0689">Ribosomal protein</keyword>
<dbReference type="NCBIfam" id="TIGR00029">
    <property type="entry name" value="S20"/>
    <property type="match status" value="1"/>
</dbReference>
<evidence type="ECO:0000313" key="11">
    <source>
        <dbReference type="Proteomes" id="UP000220922"/>
    </source>
</evidence>
<evidence type="ECO:0000256" key="4">
    <source>
        <dbReference type="ARBA" id="ARBA00022884"/>
    </source>
</evidence>
<comment type="caution">
    <text evidence="10">The sequence shown here is derived from an EMBL/GenBank/DDBJ whole genome shotgun (WGS) entry which is preliminary data.</text>
</comment>
<sequence>MANTQSAKKRIRSNARKHERNTVYRSRVKTMVKKAEMSIFSGTPDEEAVRDAISTLDKAAVKGIIHKNNAARRKSRLMKKLNAASA</sequence>
<dbReference type="FunFam" id="1.20.58.110:FF:000001">
    <property type="entry name" value="30S ribosomal protein S20"/>
    <property type="match status" value="1"/>
</dbReference>
<keyword evidence="11" id="KW-1185">Reference proteome</keyword>
<dbReference type="GO" id="GO:0006412">
    <property type="term" value="P:translation"/>
    <property type="evidence" value="ECO:0007669"/>
    <property type="project" value="UniProtKB-UniRule"/>
</dbReference>
<dbReference type="HAMAP" id="MF_00500">
    <property type="entry name" value="Ribosomal_bS20"/>
    <property type="match status" value="1"/>
</dbReference>
<dbReference type="InterPro" id="IPR036510">
    <property type="entry name" value="Ribosomal_bS20_sf"/>
</dbReference>
<dbReference type="GO" id="GO:0003735">
    <property type="term" value="F:structural constituent of ribosome"/>
    <property type="evidence" value="ECO:0007669"/>
    <property type="project" value="InterPro"/>
</dbReference>
<evidence type="ECO:0000256" key="1">
    <source>
        <dbReference type="ARBA" id="ARBA00003134"/>
    </source>
</evidence>